<dbReference type="RefSeq" id="WP_377582325.1">
    <property type="nucleotide sequence ID" value="NZ_JBHTKA010000008.1"/>
</dbReference>
<dbReference type="Proteomes" id="UP001597112">
    <property type="component" value="Unassembled WGS sequence"/>
</dbReference>
<name>A0ABW3K765_9BACT</name>
<protein>
    <recommendedName>
        <fullName evidence="3">Phosphoribosylpyrophosphate synthetase</fullName>
    </recommendedName>
</protein>
<reference evidence="2" key="1">
    <citation type="journal article" date="2019" name="Int. J. Syst. Evol. Microbiol.">
        <title>The Global Catalogue of Microorganisms (GCM) 10K type strain sequencing project: providing services to taxonomists for standard genome sequencing and annotation.</title>
        <authorList>
            <consortium name="The Broad Institute Genomics Platform"/>
            <consortium name="The Broad Institute Genome Sequencing Center for Infectious Disease"/>
            <person name="Wu L."/>
            <person name="Ma J."/>
        </authorList>
    </citation>
    <scope>NUCLEOTIDE SEQUENCE [LARGE SCALE GENOMIC DNA]</scope>
    <source>
        <strain evidence="2">CCUG 58938</strain>
    </source>
</reference>
<gene>
    <name evidence="1" type="ORF">ACFQ21_21185</name>
</gene>
<evidence type="ECO:0008006" key="3">
    <source>
        <dbReference type="Google" id="ProtNLM"/>
    </source>
</evidence>
<keyword evidence="2" id="KW-1185">Reference proteome</keyword>
<evidence type="ECO:0000313" key="1">
    <source>
        <dbReference type="EMBL" id="MFD1001853.1"/>
    </source>
</evidence>
<organism evidence="1 2">
    <name type="scientific">Ohtaekwangia kribbensis</name>
    <dbReference type="NCBI Taxonomy" id="688913"/>
    <lineage>
        <taxon>Bacteria</taxon>
        <taxon>Pseudomonadati</taxon>
        <taxon>Bacteroidota</taxon>
        <taxon>Cytophagia</taxon>
        <taxon>Cytophagales</taxon>
        <taxon>Fulvivirgaceae</taxon>
        <taxon>Ohtaekwangia</taxon>
    </lineage>
</organism>
<accession>A0ABW3K765</accession>
<comment type="caution">
    <text evidence="1">The sequence shown here is derived from an EMBL/GenBank/DDBJ whole genome shotgun (WGS) entry which is preliminary data.</text>
</comment>
<dbReference type="EMBL" id="JBHTKA010000008">
    <property type="protein sequence ID" value="MFD1001853.1"/>
    <property type="molecule type" value="Genomic_DNA"/>
</dbReference>
<proteinExistence type="predicted"/>
<evidence type="ECO:0000313" key="2">
    <source>
        <dbReference type="Proteomes" id="UP001597112"/>
    </source>
</evidence>
<sequence length="114" mass="12726">MAQTTPIPQMRTLKACLDKMIEQGYVENFKAQDGGLKSLETEKIYSPHDLKVVNFYRFEGISNPDDNSILYVIEANDGAKGTLMDAYGAYADPAVAKLIVDVEEIHKQLDISKK</sequence>